<evidence type="ECO:0000313" key="1">
    <source>
        <dbReference type="EMBL" id="RRH97737.1"/>
    </source>
</evidence>
<name>A0A3P3FHG9_9HYPH</name>
<proteinExistence type="predicted"/>
<evidence type="ECO:0000313" key="2">
    <source>
        <dbReference type="Proteomes" id="UP000273786"/>
    </source>
</evidence>
<keyword evidence="2" id="KW-1185">Reference proteome</keyword>
<gene>
    <name evidence="1" type="ORF">EH240_20625</name>
</gene>
<reference evidence="1 2" key="1">
    <citation type="submission" date="2018-11" db="EMBL/GenBank/DDBJ databases">
        <title>the genome of Mesorhizobium tamadayense DSM 28320.</title>
        <authorList>
            <person name="Gao J."/>
        </authorList>
    </citation>
    <scope>NUCLEOTIDE SEQUENCE [LARGE SCALE GENOMIC DNA]</scope>
    <source>
        <strain evidence="1 2">DSM 28320</strain>
    </source>
</reference>
<protein>
    <submittedName>
        <fullName evidence="1">Uncharacterized protein</fullName>
    </submittedName>
</protein>
<accession>A0A3P3FHG9</accession>
<dbReference type="OrthoDB" id="9798454at2"/>
<sequence>MYIWVSDLINALTGMRRGILNFVGIKPARETLFGTVANASDAKPASWVKQIQRVGRTRDLQHVSRKWEPVSG</sequence>
<comment type="caution">
    <text evidence="1">The sequence shown here is derived from an EMBL/GenBank/DDBJ whole genome shotgun (WGS) entry which is preliminary data.</text>
</comment>
<organism evidence="1 2">
    <name type="scientific">Mesorhizobium tamadayense</name>
    <dbReference type="NCBI Taxonomy" id="425306"/>
    <lineage>
        <taxon>Bacteria</taxon>
        <taxon>Pseudomonadati</taxon>
        <taxon>Pseudomonadota</taxon>
        <taxon>Alphaproteobacteria</taxon>
        <taxon>Hyphomicrobiales</taxon>
        <taxon>Phyllobacteriaceae</taxon>
        <taxon>Mesorhizobium</taxon>
    </lineage>
</organism>
<dbReference type="EMBL" id="RQXT01000026">
    <property type="protein sequence ID" value="RRH97737.1"/>
    <property type="molecule type" value="Genomic_DNA"/>
</dbReference>
<dbReference type="AlphaFoldDB" id="A0A3P3FHG9"/>
<dbReference type="Proteomes" id="UP000273786">
    <property type="component" value="Unassembled WGS sequence"/>
</dbReference>